<dbReference type="RefSeq" id="WP_350258159.1">
    <property type="nucleotide sequence ID" value="NZ_CP138335.1"/>
</dbReference>
<name>A0AAU7V7I6_9ACTO</name>
<organism evidence="1">
    <name type="scientific">Scrofimicrobium appendicitidis</name>
    <dbReference type="NCBI Taxonomy" id="3079930"/>
    <lineage>
        <taxon>Bacteria</taxon>
        <taxon>Bacillati</taxon>
        <taxon>Actinomycetota</taxon>
        <taxon>Actinomycetes</taxon>
        <taxon>Actinomycetales</taxon>
        <taxon>Actinomycetaceae</taxon>
        <taxon>Scrofimicrobium</taxon>
    </lineage>
</organism>
<evidence type="ECO:0000313" key="1">
    <source>
        <dbReference type="EMBL" id="XBW07959.1"/>
    </source>
</evidence>
<dbReference type="KEGG" id="sapp:SAC06_10015"/>
<reference evidence="1" key="1">
    <citation type="submission" date="2023-11" db="EMBL/GenBank/DDBJ databases">
        <title>Scrofimicrobium hongkongense sp. nov., isolated from a patient with peritonitis.</title>
        <authorList>
            <person name="Lao H.Y."/>
            <person name="Wong A.Y.P."/>
            <person name="Ng T.L."/>
            <person name="Wong R.Y.L."/>
            <person name="Yau M.C.Y."/>
            <person name="Lam J.Y.W."/>
            <person name="Siu G.K.H."/>
        </authorList>
    </citation>
    <scope>NUCLEOTIDE SEQUENCE</scope>
    <source>
        <strain evidence="1">R131</strain>
    </source>
</reference>
<dbReference type="AlphaFoldDB" id="A0AAU7V7I6"/>
<gene>
    <name evidence="1" type="ORF">SAC06_10015</name>
</gene>
<accession>A0AAU7V7I6</accession>
<dbReference type="EMBL" id="CP138335">
    <property type="protein sequence ID" value="XBW07959.1"/>
    <property type="molecule type" value="Genomic_DNA"/>
</dbReference>
<dbReference type="Gene3D" id="3.10.400.10">
    <property type="entry name" value="Sulfate adenylyltransferase"/>
    <property type="match status" value="1"/>
</dbReference>
<sequence length="131" mass="14035">MTNNGALSLPPDEEILGIFWEAARQKLASASWEDLFGPRLRSSLRPPAMQLADDAEEASDLARQIRDAGAMIVRSPAADFSEDSPAPEAGDLTIICDGGGVPLVLVRTKQVDRVGDEIVEELVSLYPTSGK</sequence>
<protein>
    <submittedName>
        <fullName evidence="1">Uncharacterized protein</fullName>
    </submittedName>
</protein>
<proteinExistence type="predicted"/>